<sequence>MLNLQRLVELVGRLWVEQLLPVVVIQQQEGRQEEVRRVFVLEGERIECRLEHPLRKAVPCQCCHWDVQVGSPSLSG</sequence>
<evidence type="ECO:0000313" key="2">
    <source>
        <dbReference type="Proteomes" id="UP000828390"/>
    </source>
</evidence>
<name>A0A9D4D249_DREPO</name>
<protein>
    <submittedName>
        <fullName evidence="1">Uncharacterized protein</fullName>
    </submittedName>
</protein>
<dbReference type="Proteomes" id="UP000828390">
    <property type="component" value="Unassembled WGS sequence"/>
</dbReference>
<reference evidence="1" key="2">
    <citation type="submission" date="2020-11" db="EMBL/GenBank/DDBJ databases">
        <authorList>
            <person name="McCartney M.A."/>
            <person name="Auch B."/>
            <person name="Kono T."/>
            <person name="Mallez S."/>
            <person name="Becker A."/>
            <person name="Gohl D.M."/>
            <person name="Silverstein K.A.T."/>
            <person name="Koren S."/>
            <person name="Bechman K.B."/>
            <person name="Herman A."/>
            <person name="Abrahante J.E."/>
            <person name="Garbe J."/>
        </authorList>
    </citation>
    <scope>NUCLEOTIDE SEQUENCE</scope>
    <source>
        <strain evidence="1">Duluth1</strain>
        <tissue evidence="1">Whole animal</tissue>
    </source>
</reference>
<dbReference type="AlphaFoldDB" id="A0A9D4D249"/>
<dbReference type="EMBL" id="JAIWYP010000011">
    <property type="protein sequence ID" value="KAH3736784.1"/>
    <property type="molecule type" value="Genomic_DNA"/>
</dbReference>
<proteinExistence type="predicted"/>
<accession>A0A9D4D249</accession>
<evidence type="ECO:0000313" key="1">
    <source>
        <dbReference type="EMBL" id="KAH3736784.1"/>
    </source>
</evidence>
<gene>
    <name evidence="1" type="ORF">DPMN_043357</name>
</gene>
<keyword evidence="2" id="KW-1185">Reference proteome</keyword>
<comment type="caution">
    <text evidence="1">The sequence shown here is derived from an EMBL/GenBank/DDBJ whole genome shotgun (WGS) entry which is preliminary data.</text>
</comment>
<reference evidence="1" key="1">
    <citation type="journal article" date="2019" name="bioRxiv">
        <title>The Genome of the Zebra Mussel, Dreissena polymorpha: A Resource for Invasive Species Research.</title>
        <authorList>
            <person name="McCartney M.A."/>
            <person name="Auch B."/>
            <person name="Kono T."/>
            <person name="Mallez S."/>
            <person name="Zhang Y."/>
            <person name="Obille A."/>
            <person name="Becker A."/>
            <person name="Abrahante J.E."/>
            <person name="Garbe J."/>
            <person name="Badalamenti J.P."/>
            <person name="Herman A."/>
            <person name="Mangelson H."/>
            <person name="Liachko I."/>
            <person name="Sullivan S."/>
            <person name="Sone E.D."/>
            <person name="Koren S."/>
            <person name="Silverstein K.A.T."/>
            <person name="Beckman K.B."/>
            <person name="Gohl D.M."/>
        </authorList>
    </citation>
    <scope>NUCLEOTIDE SEQUENCE</scope>
    <source>
        <strain evidence="1">Duluth1</strain>
        <tissue evidence="1">Whole animal</tissue>
    </source>
</reference>
<organism evidence="1 2">
    <name type="scientific">Dreissena polymorpha</name>
    <name type="common">Zebra mussel</name>
    <name type="synonym">Mytilus polymorpha</name>
    <dbReference type="NCBI Taxonomy" id="45954"/>
    <lineage>
        <taxon>Eukaryota</taxon>
        <taxon>Metazoa</taxon>
        <taxon>Spiralia</taxon>
        <taxon>Lophotrochozoa</taxon>
        <taxon>Mollusca</taxon>
        <taxon>Bivalvia</taxon>
        <taxon>Autobranchia</taxon>
        <taxon>Heteroconchia</taxon>
        <taxon>Euheterodonta</taxon>
        <taxon>Imparidentia</taxon>
        <taxon>Neoheterodontei</taxon>
        <taxon>Myida</taxon>
        <taxon>Dreissenoidea</taxon>
        <taxon>Dreissenidae</taxon>
        <taxon>Dreissena</taxon>
    </lineage>
</organism>